<dbReference type="Proteomes" id="UP000251120">
    <property type="component" value="Chromosome"/>
</dbReference>
<evidence type="ECO:0000256" key="5">
    <source>
        <dbReference type="ARBA" id="ARBA00022989"/>
    </source>
</evidence>
<dbReference type="AlphaFoldDB" id="A0A2Z4XZ68"/>
<dbReference type="Pfam" id="PF04632">
    <property type="entry name" value="FUSC"/>
    <property type="match status" value="1"/>
</dbReference>
<keyword evidence="5 7" id="KW-1133">Transmembrane helix</keyword>
<evidence type="ECO:0000256" key="2">
    <source>
        <dbReference type="ARBA" id="ARBA00022448"/>
    </source>
</evidence>
<evidence type="ECO:0000313" key="8">
    <source>
        <dbReference type="EMBL" id="AXA34054.1"/>
    </source>
</evidence>
<keyword evidence="11" id="KW-1185">Reference proteome</keyword>
<reference evidence="9 11" key="2">
    <citation type="submission" date="2019-08" db="EMBL/GenBank/DDBJ databases">
        <title>Complete genome sequences of Francisella adeliensis (FSC1325 and FSC1326).</title>
        <authorList>
            <person name="Ohrman C."/>
            <person name="Uneklint I."/>
            <person name="Vallesi A."/>
            <person name="Karlsson L."/>
            <person name="Sjodin A."/>
        </authorList>
    </citation>
    <scope>NUCLEOTIDE SEQUENCE [LARGE SCALE GENOMIC DNA]</scope>
    <source>
        <strain evidence="9 11">FSC1325</strain>
    </source>
</reference>
<dbReference type="Proteomes" id="UP000681131">
    <property type="component" value="Chromosome"/>
</dbReference>
<gene>
    <name evidence="8" type="ORF">CDH04_06360</name>
    <name evidence="9" type="ORF">FZC43_06360</name>
</gene>
<keyword evidence="6 7" id="KW-0472">Membrane</keyword>
<keyword evidence="4 7" id="KW-0812">Transmembrane</keyword>
<feature type="transmembrane region" description="Helical" evidence="7">
    <location>
        <begin position="42"/>
        <end position="60"/>
    </location>
</feature>
<dbReference type="RefSeq" id="WP_112870230.1">
    <property type="nucleotide sequence ID" value="NZ_CP021781.1"/>
</dbReference>
<dbReference type="InterPro" id="IPR006726">
    <property type="entry name" value="PHBA_efflux_AaeB/fusaric-R"/>
</dbReference>
<dbReference type="EMBL" id="CP021781">
    <property type="protein sequence ID" value="AXA34054.1"/>
    <property type="molecule type" value="Genomic_DNA"/>
</dbReference>
<evidence type="ECO:0000313" key="11">
    <source>
        <dbReference type="Proteomes" id="UP000681131"/>
    </source>
</evidence>
<protein>
    <submittedName>
        <fullName evidence="8">FUSC family protein</fullName>
    </submittedName>
</protein>
<name>A0A2Z4XZ68_9GAMM</name>
<evidence type="ECO:0000313" key="10">
    <source>
        <dbReference type="Proteomes" id="UP000251120"/>
    </source>
</evidence>
<evidence type="ECO:0000256" key="7">
    <source>
        <dbReference type="SAM" id="Phobius"/>
    </source>
</evidence>
<dbReference type="EMBL" id="CP043424">
    <property type="protein sequence ID" value="QIW12293.1"/>
    <property type="molecule type" value="Genomic_DNA"/>
</dbReference>
<keyword evidence="3" id="KW-1003">Cell membrane</keyword>
<dbReference type="PANTHER" id="PTHR30509:SF9">
    <property type="entry name" value="MULTIDRUG RESISTANCE PROTEIN MDTO"/>
    <property type="match status" value="1"/>
</dbReference>
<feature type="transmembrane region" description="Helical" evidence="7">
    <location>
        <begin position="116"/>
        <end position="133"/>
    </location>
</feature>
<dbReference type="KEGG" id="fad:CDH04_06360"/>
<evidence type="ECO:0000256" key="4">
    <source>
        <dbReference type="ARBA" id="ARBA00022692"/>
    </source>
</evidence>
<evidence type="ECO:0000256" key="1">
    <source>
        <dbReference type="ARBA" id="ARBA00004651"/>
    </source>
</evidence>
<dbReference type="PANTHER" id="PTHR30509">
    <property type="entry name" value="P-HYDROXYBENZOIC ACID EFFLUX PUMP SUBUNIT-RELATED"/>
    <property type="match status" value="1"/>
</dbReference>
<evidence type="ECO:0000313" key="9">
    <source>
        <dbReference type="EMBL" id="QIW12293.1"/>
    </source>
</evidence>
<comment type="subcellular location">
    <subcellularLocation>
        <location evidence="1">Cell membrane</location>
        <topology evidence="1">Multi-pass membrane protein</topology>
    </subcellularLocation>
</comment>
<dbReference type="OrthoDB" id="5603771at2"/>
<feature type="transmembrane region" description="Helical" evidence="7">
    <location>
        <begin position="67"/>
        <end position="86"/>
    </location>
</feature>
<proteinExistence type="predicted"/>
<dbReference type="GO" id="GO:0005886">
    <property type="term" value="C:plasma membrane"/>
    <property type="evidence" value="ECO:0007669"/>
    <property type="project" value="UniProtKB-SubCell"/>
</dbReference>
<sequence length="342" mass="39834">MELAFLNSKKYATINALKAALAASIAYALGMFLESHFHMSQSYLWIVITVLVVMSTQPNLGGALDKALMRFLGTVIGAIVAITILLLVPRWLHYYFAIPFIIFAVYTAGSSSKFSYAGTLSGITLIIILLNQNPGVQVAMYRAVEISLGIGISLLVNRLVFPIRAETRLKESYAKTILQIRDFFEILFIERNDDHRKLRESLFGEFAKHLNLIKELKYEKSDKSVKEFEKMSLYSRRLYRYMIISYEYLESRFSDKTLENLDDEVFKRFKQHIIESLEDIAKDIKSRKRISYHEIVKYDKHILPLLENEQHDEIFLFCIRMFLDALEKFSKEYNYILQISKH</sequence>
<feature type="transmembrane region" description="Helical" evidence="7">
    <location>
        <begin position="139"/>
        <end position="161"/>
    </location>
</feature>
<reference evidence="8 10" key="1">
    <citation type="submission" date="2017-06" db="EMBL/GenBank/DDBJ databases">
        <title>Complete genome of Francisella adeliensis.</title>
        <authorList>
            <person name="Vallesi A."/>
            <person name="Sjodin A."/>
        </authorList>
    </citation>
    <scope>NUCLEOTIDE SEQUENCE [LARGE SCALE GENOMIC DNA]</scope>
    <source>
        <strain evidence="8 10">FDC440</strain>
    </source>
</reference>
<organism evidence="8 10">
    <name type="scientific">Francisella adeliensis</name>
    <dbReference type="NCBI Taxonomy" id="2007306"/>
    <lineage>
        <taxon>Bacteria</taxon>
        <taxon>Pseudomonadati</taxon>
        <taxon>Pseudomonadota</taxon>
        <taxon>Gammaproteobacteria</taxon>
        <taxon>Thiotrichales</taxon>
        <taxon>Francisellaceae</taxon>
        <taxon>Francisella</taxon>
    </lineage>
</organism>
<evidence type="ECO:0000256" key="6">
    <source>
        <dbReference type="ARBA" id="ARBA00023136"/>
    </source>
</evidence>
<evidence type="ECO:0000256" key="3">
    <source>
        <dbReference type="ARBA" id="ARBA00022475"/>
    </source>
</evidence>
<feature type="transmembrane region" description="Helical" evidence="7">
    <location>
        <begin position="92"/>
        <end position="109"/>
    </location>
</feature>
<keyword evidence="2" id="KW-0813">Transport</keyword>
<feature type="transmembrane region" description="Helical" evidence="7">
    <location>
        <begin position="12"/>
        <end position="30"/>
    </location>
</feature>
<dbReference type="GO" id="GO:0022857">
    <property type="term" value="F:transmembrane transporter activity"/>
    <property type="evidence" value="ECO:0007669"/>
    <property type="project" value="InterPro"/>
</dbReference>
<accession>A0A2Z4XZ68</accession>